<dbReference type="Proteomes" id="UP000473325">
    <property type="component" value="Unassembled WGS sequence"/>
</dbReference>
<dbReference type="EMBL" id="WUEK01000006">
    <property type="protein sequence ID" value="MXG90037.1"/>
    <property type="molecule type" value="Genomic_DNA"/>
</dbReference>
<dbReference type="RefSeq" id="WP_160877988.1">
    <property type="nucleotide sequence ID" value="NZ_WUEK01000006.1"/>
</dbReference>
<proteinExistence type="predicted"/>
<evidence type="ECO:0000313" key="1">
    <source>
        <dbReference type="EMBL" id="MXG90037.1"/>
    </source>
</evidence>
<reference evidence="1 2" key="1">
    <citation type="submission" date="2019-12" db="EMBL/GenBank/DDBJ databases">
        <authorList>
            <person name="Kun Z."/>
        </authorList>
    </citation>
    <scope>NUCLEOTIDE SEQUENCE [LARGE SCALE GENOMIC DNA]</scope>
    <source>
        <strain evidence="1 2">YIM 123512</strain>
    </source>
</reference>
<comment type="caution">
    <text evidence="1">The sequence shown here is derived from an EMBL/GenBank/DDBJ whole genome shotgun (WGS) entry which is preliminary data.</text>
</comment>
<organism evidence="1 2">
    <name type="scientific">Nocardioides flavescens</name>
    <dbReference type="NCBI Taxonomy" id="2691959"/>
    <lineage>
        <taxon>Bacteria</taxon>
        <taxon>Bacillati</taxon>
        <taxon>Actinomycetota</taxon>
        <taxon>Actinomycetes</taxon>
        <taxon>Propionibacteriales</taxon>
        <taxon>Nocardioidaceae</taxon>
        <taxon>Nocardioides</taxon>
    </lineage>
</organism>
<name>A0A6L7ERF5_9ACTN</name>
<keyword evidence="2" id="KW-1185">Reference proteome</keyword>
<gene>
    <name evidence="1" type="ORF">GRQ65_10780</name>
</gene>
<accession>A0A6L7ERF5</accession>
<sequence length="274" mass="29065">MSFLRRLGGLAGSGAARAAANGPSAISDEQYAATLGAFARLADKVLDQPEHWLRVDGEPEHLQGRIGRSWRAARDAVTGDTHPGSPDWDSLPVGERVDWWVARIGVTAGAVAAAPRFTGLVSDRLPIQAGLGAAASGLAVCAVARENGIDDPVRWVPMLAQVIFDRRLDLEVAEAETPAASAVGEVDEVDGADAPSEDQDGLPKRTLRAMWRLARMLLELQSVFDERPRGGFLGRALGKLPVIGVVGGWLDERGAIAASARETQGVIDTRAARR</sequence>
<protein>
    <submittedName>
        <fullName evidence="1">Uncharacterized protein</fullName>
    </submittedName>
</protein>
<evidence type="ECO:0000313" key="2">
    <source>
        <dbReference type="Proteomes" id="UP000473325"/>
    </source>
</evidence>
<dbReference type="AlphaFoldDB" id="A0A6L7ERF5"/>